<organism evidence="2 3">
    <name type="scientific">Polyplax serrata</name>
    <name type="common">Common mouse louse</name>
    <dbReference type="NCBI Taxonomy" id="468196"/>
    <lineage>
        <taxon>Eukaryota</taxon>
        <taxon>Metazoa</taxon>
        <taxon>Ecdysozoa</taxon>
        <taxon>Arthropoda</taxon>
        <taxon>Hexapoda</taxon>
        <taxon>Insecta</taxon>
        <taxon>Pterygota</taxon>
        <taxon>Neoptera</taxon>
        <taxon>Paraneoptera</taxon>
        <taxon>Psocodea</taxon>
        <taxon>Troctomorpha</taxon>
        <taxon>Phthiraptera</taxon>
        <taxon>Anoplura</taxon>
        <taxon>Polyplacidae</taxon>
        <taxon>Polyplax</taxon>
    </lineage>
</organism>
<protein>
    <submittedName>
        <fullName evidence="2">Uncharacterized protein</fullName>
    </submittedName>
</protein>
<reference evidence="2 3" key="1">
    <citation type="submission" date="2023-10" db="EMBL/GenBank/DDBJ databases">
        <title>Genomes of two closely related lineages of the louse Polyplax serrata with different host specificities.</title>
        <authorList>
            <person name="Martinu J."/>
            <person name="Tarabai H."/>
            <person name="Stefka J."/>
            <person name="Hypsa V."/>
        </authorList>
    </citation>
    <scope>NUCLEOTIDE SEQUENCE [LARGE SCALE GENOMIC DNA]</scope>
    <source>
        <strain evidence="2">HR10_N</strain>
    </source>
</reference>
<dbReference type="Proteomes" id="UP001372834">
    <property type="component" value="Unassembled WGS sequence"/>
</dbReference>
<evidence type="ECO:0000313" key="2">
    <source>
        <dbReference type="EMBL" id="KAK6643874.1"/>
    </source>
</evidence>
<comment type="caution">
    <text evidence="2">The sequence shown here is derived from an EMBL/GenBank/DDBJ whole genome shotgun (WGS) entry which is preliminary data.</text>
</comment>
<evidence type="ECO:0000256" key="1">
    <source>
        <dbReference type="SAM" id="MobiDB-lite"/>
    </source>
</evidence>
<dbReference type="EMBL" id="JAWJWE010000001">
    <property type="protein sequence ID" value="KAK6643874.1"/>
    <property type="molecule type" value="Genomic_DNA"/>
</dbReference>
<evidence type="ECO:0000313" key="3">
    <source>
        <dbReference type="Proteomes" id="UP001372834"/>
    </source>
</evidence>
<dbReference type="AlphaFoldDB" id="A0AAN8SCY7"/>
<sequence>HTRAHMEVDLLKKKAGGMRKRRKESDLEEGDVSGETEQATSILKINLHFIQMTLDGLNYVRRVVLGLRETVAYGRNPFG</sequence>
<name>A0AAN8SCY7_POLSC</name>
<feature type="non-terminal residue" evidence="2">
    <location>
        <position position="1"/>
    </location>
</feature>
<feature type="compositionally biased region" description="Basic and acidic residues" evidence="1">
    <location>
        <begin position="1"/>
        <end position="12"/>
    </location>
</feature>
<proteinExistence type="predicted"/>
<feature type="region of interest" description="Disordered" evidence="1">
    <location>
        <begin position="1"/>
        <end position="33"/>
    </location>
</feature>
<gene>
    <name evidence="2" type="ORF">RUM43_000137</name>
</gene>
<accession>A0AAN8SCY7</accession>
<feature type="compositionally biased region" description="Basic residues" evidence="1">
    <location>
        <begin position="13"/>
        <end position="22"/>
    </location>
</feature>